<feature type="domain" description="SAP" evidence="3">
    <location>
        <begin position="171"/>
        <end position="205"/>
    </location>
</feature>
<proteinExistence type="predicted"/>
<evidence type="ECO:0000256" key="1">
    <source>
        <dbReference type="SAM" id="MobiDB-lite"/>
    </source>
</evidence>
<feature type="transmembrane region" description="Helical" evidence="2">
    <location>
        <begin position="132"/>
        <end position="154"/>
    </location>
</feature>
<accession>A0A6H5IIA1</accession>
<evidence type="ECO:0000256" key="2">
    <source>
        <dbReference type="SAM" id="Phobius"/>
    </source>
</evidence>
<keyword evidence="5" id="KW-1185">Reference proteome</keyword>
<evidence type="ECO:0000313" key="4">
    <source>
        <dbReference type="EMBL" id="CAB0037538.1"/>
    </source>
</evidence>
<protein>
    <recommendedName>
        <fullName evidence="3">SAP domain-containing protein</fullName>
    </recommendedName>
</protein>
<dbReference type="InterPro" id="IPR036361">
    <property type="entry name" value="SAP_dom_sf"/>
</dbReference>
<dbReference type="Gene3D" id="1.10.720.30">
    <property type="entry name" value="SAP domain"/>
    <property type="match status" value="1"/>
</dbReference>
<dbReference type="AlphaFoldDB" id="A0A6H5IIA1"/>
<keyword evidence="2" id="KW-0472">Membrane</keyword>
<feature type="region of interest" description="Disordered" evidence="1">
    <location>
        <begin position="1"/>
        <end position="26"/>
    </location>
</feature>
<evidence type="ECO:0000259" key="3">
    <source>
        <dbReference type="PROSITE" id="PS50800"/>
    </source>
</evidence>
<organism evidence="4 5">
    <name type="scientific">Trichogramma brassicae</name>
    <dbReference type="NCBI Taxonomy" id="86971"/>
    <lineage>
        <taxon>Eukaryota</taxon>
        <taxon>Metazoa</taxon>
        <taxon>Ecdysozoa</taxon>
        <taxon>Arthropoda</taxon>
        <taxon>Hexapoda</taxon>
        <taxon>Insecta</taxon>
        <taxon>Pterygota</taxon>
        <taxon>Neoptera</taxon>
        <taxon>Endopterygota</taxon>
        <taxon>Hymenoptera</taxon>
        <taxon>Apocrita</taxon>
        <taxon>Proctotrupomorpha</taxon>
        <taxon>Chalcidoidea</taxon>
        <taxon>Trichogrammatidae</taxon>
        <taxon>Trichogramma</taxon>
    </lineage>
</organism>
<name>A0A6H5IIA1_9HYME</name>
<dbReference type="OrthoDB" id="7554903at2759"/>
<dbReference type="Proteomes" id="UP000479190">
    <property type="component" value="Unassembled WGS sequence"/>
</dbReference>
<gene>
    <name evidence="4" type="ORF">TBRA_LOCUS9365</name>
</gene>
<keyword evidence="2" id="KW-0812">Transmembrane</keyword>
<dbReference type="SUPFAM" id="SSF68906">
    <property type="entry name" value="SAP domain"/>
    <property type="match status" value="1"/>
</dbReference>
<dbReference type="Pfam" id="PF02037">
    <property type="entry name" value="SAP"/>
    <property type="match status" value="1"/>
</dbReference>
<evidence type="ECO:0000313" key="5">
    <source>
        <dbReference type="Proteomes" id="UP000479190"/>
    </source>
</evidence>
<sequence length="337" mass="37505">MPDDHDACPPYELPGFENNDDDENWADVNAVPDPTPANLTGVFVTPPPPPLVLLPLFLLLLTPNDVLRNSTTGSRNNHSYPVIFAEDTQILLSDSPFEYNDLIRRVCRDANALRRWSDINGLTLNAKKTKRAGAPGALTFAVIVYIVAIVVAFVSKKCLNLKMYESEKSKYSSLTVEKLRQLLERRGAKQGGRKKELIERKSAALACRRFQGTHSFDRVSEILFNINDDYDLLANDKIIGTVTNNCSNFVKAFNTFGQEHDDSDVTTSLPLRKAERAIFGPLCMKNSIQAYAAKKESPIELVFISLGVASATNYTANNSQSQKTNSITQNYKIKLVQ</sequence>
<dbReference type="PROSITE" id="PS50800">
    <property type="entry name" value="SAP"/>
    <property type="match status" value="1"/>
</dbReference>
<dbReference type="InterPro" id="IPR003034">
    <property type="entry name" value="SAP_dom"/>
</dbReference>
<dbReference type="SMART" id="SM00513">
    <property type="entry name" value="SAP"/>
    <property type="match status" value="1"/>
</dbReference>
<reference evidence="4 5" key="1">
    <citation type="submission" date="2020-02" db="EMBL/GenBank/DDBJ databases">
        <authorList>
            <person name="Ferguson B K."/>
        </authorList>
    </citation>
    <scope>NUCLEOTIDE SEQUENCE [LARGE SCALE GENOMIC DNA]</scope>
</reference>
<keyword evidence="2" id="KW-1133">Transmembrane helix</keyword>
<dbReference type="EMBL" id="CADCXV010000859">
    <property type="protein sequence ID" value="CAB0037538.1"/>
    <property type="molecule type" value="Genomic_DNA"/>
</dbReference>